<evidence type="ECO:0000256" key="1">
    <source>
        <dbReference type="SAM" id="MobiDB-lite"/>
    </source>
</evidence>
<evidence type="ECO:0000313" key="4">
    <source>
        <dbReference type="EMBL" id="SQB46528.1"/>
    </source>
</evidence>
<dbReference type="STRING" id="445960.SAMN05421542_0259"/>
<dbReference type="RefSeq" id="WP_089732797.1">
    <property type="nucleotide sequence ID" value="NZ_FNEG01000001.1"/>
</dbReference>
<feature type="region of interest" description="Disordered" evidence="1">
    <location>
        <begin position="226"/>
        <end position="301"/>
    </location>
</feature>
<dbReference type="EMBL" id="FNEG01000001">
    <property type="protein sequence ID" value="SDI15820.1"/>
    <property type="molecule type" value="Genomic_DNA"/>
</dbReference>
<feature type="domain" description="Peptidase C51" evidence="2">
    <location>
        <begin position="733"/>
        <end position="823"/>
    </location>
</feature>
<gene>
    <name evidence="4" type="ORF">NCTC13492_03603</name>
    <name evidence="3" type="ORF">SAMN05421542_0259</name>
</gene>
<dbReference type="Proteomes" id="UP000251670">
    <property type="component" value="Unassembled WGS sequence"/>
</dbReference>
<evidence type="ECO:0000313" key="5">
    <source>
        <dbReference type="Proteomes" id="UP000199426"/>
    </source>
</evidence>
<proteinExistence type="predicted"/>
<dbReference type="InterPro" id="IPR007921">
    <property type="entry name" value="CHAP_dom"/>
</dbReference>
<reference evidence="3 5" key="1">
    <citation type="submission" date="2016-10" db="EMBL/GenBank/DDBJ databases">
        <authorList>
            <person name="Varghese N."/>
            <person name="Submissions S."/>
        </authorList>
    </citation>
    <scope>NUCLEOTIDE SEQUENCE [LARGE SCALE GENOMIC DNA]</scope>
    <source>
        <strain evidence="3 5">DSM 19299</strain>
    </source>
</reference>
<name>A0A2X2X0U5_CHRJE</name>
<evidence type="ECO:0000313" key="3">
    <source>
        <dbReference type="EMBL" id="SDI15820.1"/>
    </source>
</evidence>
<keyword evidence="5" id="KW-1185">Reference proteome</keyword>
<dbReference type="Proteomes" id="UP000199426">
    <property type="component" value="Unassembled WGS sequence"/>
</dbReference>
<reference evidence="4 6" key="2">
    <citation type="submission" date="2018-06" db="EMBL/GenBank/DDBJ databases">
        <authorList>
            <consortium name="Pathogen Informatics"/>
            <person name="Doyle S."/>
        </authorList>
    </citation>
    <scope>NUCLEOTIDE SEQUENCE [LARGE SCALE GENOMIC DNA]</scope>
    <source>
        <strain evidence="4 6">NCTC13492</strain>
    </source>
</reference>
<accession>A0A2X2X0U5</accession>
<dbReference type="EMBL" id="UAWB01000013">
    <property type="protein sequence ID" value="SQB46528.1"/>
    <property type="molecule type" value="Genomic_DNA"/>
</dbReference>
<organism evidence="4 6">
    <name type="scientific">Chryseobacterium jejuense</name>
    <dbReference type="NCBI Taxonomy" id="445960"/>
    <lineage>
        <taxon>Bacteria</taxon>
        <taxon>Pseudomonadati</taxon>
        <taxon>Bacteroidota</taxon>
        <taxon>Flavobacteriia</taxon>
        <taxon>Flavobacteriales</taxon>
        <taxon>Weeksellaceae</taxon>
        <taxon>Chryseobacterium group</taxon>
        <taxon>Chryseobacterium</taxon>
    </lineage>
</organism>
<sequence length="890" mass="100874">MAKKGVLRITGNTSPKTGVKTFYKVTEWYPDTPLSERKESLVTWELFRKRENGKFTTTTIKKQGISHFTFGKDAWKYTFRVEGYLHDSEGKEPMSIIVKPQKNEQQTPPKEKEILVIKLTYQDGTPVNKKLSYKDRLWATAKCKGMEGEYITFSLWEDDEIGEGHNKKNQFILKSTPVQVDSKGYARWNFALLNTYITIANKREDDKKKHEYYVIAEYKGKLKASDNASVDNPEYKAPTPPPKKPTGSNNSEKPQSKPKPAPPKPKPDSPKGSTRPNSPNNQPDKKGEITQIKLTDINGKDFTKNPKFGETIKVSIKSKNLIGKKCTLKIWEHDLIGDDLLYSRDHTFSSDNLDVLIPLTDKMQKTGEIGNDPKNPDSGEYWKGGQQEIFAEVIILNISSKSKIIDVDIMEAPKKQDDGITATKKENTQQNKGQTLCVCKDEYKLIWGKRLTCSQRKKVVEVCKNIWGEKNKIDKANELMAIMHLESVGTFSPSKKGVTKNGTKFIGLIQFSDATARTLQTTYDALGKMTFIEQMDYVEKYLKANKDKMNTIVDFYLQVIKPNAVGNGSNPNYIVFDESISVPDGDGSKTSQEQRLKNIQKEPWVTKYGYSSNPTFMLEKDEKVKRKRWAYTRQAYEERYGEIGGKTYIWEIEKVVKGEHFKPGESERYIGTCEDKPEEKKTSTGKRAPWMEIVLEEAKNYGGYKEGKDPLVTRIKSEYFSIPNEYTTSKTDPTSVSWCAAFASWCLAKAGYANPSTCRALEFNPSYLHDGASKPDRPSHMRRISKPVYGCIIVWKNISGGGGHVAFHYGYESNGNIVPIGGNQGSSLQFSSRSPSGDYEQKIVGYFLPEDYEDNKEDEFKPEELKLDPKALNKSNLLKKSSNEISGKTT</sequence>
<dbReference type="OrthoDB" id="1183903at2"/>
<dbReference type="AlphaFoldDB" id="A0A2X2X0U5"/>
<dbReference type="Pfam" id="PF05257">
    <property type="entry name" value="CHAP"/>
    <property type="match status" value="1"/>
</dbReference>
<protein>
    <submittedName>
        <fullName evidence="3">TIGR02594 family protein</fullName>
    </submittedName>
</protein>
<evidence type="ECO:0000313" key="6">
    <source>
        <dbReference type="Proteomes" id="UP000251670"/>
    </source>
</evidence>
<evidence type="ECO:0000259" key="2">
    <source>
        <dbReference type="Pfam" id="PF05257"/>
    </source>
</evidence>
<feature type="compositionally biased region" description="Polar residues" evidence="1">
    <location>
        <begin position="272"/>
        <end position="282"/>
    </location>
</feature>